<dbReference type="EMBL" id="KL363250">
    <property type="protein sequence ID" value="KFD50696.1"/>
    <property type="molecule type" value="Genomic_DNA"/>
</dbReference>
<sequence length="63" mass="7017">MPYQRMDEQIVRENTEQCLTVRFGTALVPSSTTHSKRAKAVNLKLSQSVNKLGTGHSCPVMQI</sequence>
<dbReference type="Proteomes" id="UP000030764">
    <property type="component" value="Unassembled WGS sequence"/>
</dbReference>
<dbReference type="AlphaFoldDB" id="A0A085MVM9"/>
<name>A0A085MVM9_9BILA</name>
<protein>
    <submittedName>
        <fullName evidence="2">Uncharacterized protein</fullName>
    </submittedName>
</protein>
<evidence type="ECO:0000313" key="2">
    <source>
        <dbReference type="EMBL" id="KFD61275.1"/>
    </source>
</evidence>
<dbReference type="EMBL" id="KL367628">
    <property type="protein sequence ID" value="KFD61275.1"/>
    <property type="molecule type" value="Genomic_DNA"/>
</dbReference>
<evidence type="ECO:0000313" key="1">
    <source>
        <dbReference type="EMBL" id="KFD50696.1"/>
    </source>
</evidence>
<dbReference type="Proteomes" id="UP000030758">
    <property type="component" value="Unassembled WGS sequence"/>
</dbReference>
<gene>
    <name evidence="1" type="ORF">M513_08503</name>
    <name evidence="2" type="ORF">M514_08503</name>
</gene>
<accession>A0A085MVM9</accession>
<proteinExistence type="predicted"/>
<reference evidence="2 3" key="1">
    <citation type="journal article" date="2014" name="Nat. Genet.">
        <title>Genome and transcriptome of the porcine whipworm Trichuris suis.</title>
        <authorList>
            <person name="Jex A.R."/>
            <person name="Nejsum P."/>
            <person name="Schwarz E.M."/>
            <person name="Hu L."/>
            <person name="Young N.D."/>
            <person name="Hall R.S."/>
            <person name="Korhonen P.K."/>
            <person name="Liao S."/>
            <person name="Thamsborg S."/>
            <person name="Xia J."/>
            <person name="Xu P."/>
            <person name="Wang S."/>
            <person name="Scheerlinck J.P."/>
            <person name="Hofmann A."/>
            <person name="Sternberg P.W."/>
            <person name="Wang J."/>
            <person name="Gasser R.B."/>
        </authorList>
    </citation>
    <scope>NUCLEOTIDE SEQUENCE [LARGE SCALE GENOMIC DNA]</scope>
    <source>
        <strain evidence="2">DCEP-RM93F</strain>
        <strain evidence="1">DCEP-RM93M</strain>
    </source>
</reference>
<organism evidence="2">
    <name type="scientific">Trichuris suis</name>
    <name type="common">pig whipworm</name>
    <dbReference type="NCBI Taxonomy" id="68888"/>
    <lineage>
        <taxon>Eukaryota</taxon>
        <taxon>Metazoa</taxon>
        <taxon>Ecdysozoa</taxon>
        <taxon>Nematoda</taxon>
        <taxon>Enoplea</taxon>
        <taxon>Dorylaimia</taxon>
        <taxon>Trichinellida</taxon>
        <taxon>Trichuridae</taxon>
        <taxon>Trichuris</taxon>
    </lineage>
</organism>
<evidence type="ECO:0000313" key="3">
    <source>
        <dbReference type="Proteomes" id="UP000030764"/>
    </source>
</evidence>
<keyword evidence="3" id="KW-1185">Reference proteome</keyword>